<dbReference type="InterPro" id="IPR023772">
    <property type="entry name" value="DNA-bd_HTH_TetR-type_CS"/>
</dbReference>
<evidence type="ECO:0000313" key="7">
    <source>
        <dbReference type="EMBL" id="GGB30707.1"/>
    </source>
</evidence>
<dbReference type="PRINTS" id="PR00455">
    <property type="entry name" value="HTHTETR"/>
</dbReference>
<name>A0A916WUE5_9ACTN</name>
<dbReference type="InterPro" id="IPR050109">
    <property type="entry name" value="HTH-type_TetR-like_transc_reg"/>
</dbReference>
<sequence length="202" mass="22611">MVTTSDSTRPARGGGRPDVTSRDDIERAAFRLFGERGFAETTVDDIAAAVGIGRRTFFRYFESKNDIAWGRFDDSLQWLRQLLRDSDPALPLAEVIQAAVVRFNRAPDDADPPHSQRMALILTTPALQAHSALRYVAWREVIADYVAERRSESPTDFVPRLIGQVTLALSLAAYETWLDGPTDSLENLLDESMAQLRAYLQP</sequence>
<evidence type="ECO:0000259" key="6">
    <source>
        <dbReference type="PROSITE" id="PS50977"/>
    </source>
</evidence>
<accession>A0A916WUE5</accession>
<evidence type="ECO:0000313" key="8">
    <source>
        <dbReference type="Proteomes" id="UP000621454"/>
    </source>
</evidence>
<organism evidence="7 8">
    <name type="scientific">Gordonia jinhuaensis</name>
    <dbReference type="NCBI Taxonomy" id="1517702"/>
    <lineage>
        <taxon>Bacteria</taxon>
        <taxon>Bacillati</taxon>
        <taxon>Actinomycetota</taxon>
        <taxon>Actinomycetes</taxon>
        <taxon>Mycobacteriales</taxon>
        <taxon>Gordoniaceae</taxon>
        <taxon>Gordonia</taxon>
    </lineage>
</organism>
<evidence type="ECO:0000256" key="1">
    <source>
        <dbReference type="ARBA" id="ARBA00023015"/>
    </source>
</evidence>
<dbReference type="InterPro" id="IPR041347">
    <property type="entry name" value="MftR_C"/>
</dbReference>
<gene>
    <name evidence="7" type="ORF">GCM10011489_18590</name>
</gene>
<comment type="caution">
    <text evidence="7">The sequence shown here is derived from an EMBL/GenBank/DDBJ whole genome shotgun (WGS) entry which is preliminary data.</text>
</comment>
<feature type="DNA-binding region" description="H-T-H motif" evidence="4">
    <location>
        <begin position="42"/>
        <end position="61"/>
    </location>
</feature>
<dbReference type="SUPFAM" id="SSF46689">
    <property type="entry name" value="Homeodomain-like"/>
    <property type="match status" value="1"/>
</dbReference>
<dbReference type="PANTHER" id="PTHR30055">
    <property type="entry name" value="HTH-TYPE TRANSCRIPTIONAL REGULATOR RUTR"/>
    <property type="match status" value="1"/>
</dbReference>
<dbReference type="InterPro" id="IPR001647">
    <property type="entry name" value="HTH_TetR"/>
</dbReference>
<evidence type="ECO:0000256" key="4">
    <source>
        <dbReference type="PROSITE-ProRule" id="PRU00335"/>
    </source>
</evidence>
<dbReference type="Pfam" id="PF17754">
    <property type="entry name" value="TetR_C_14"/>
    <property type="match status" value="1"/>
</dbReference>
<dbReference type="GO" id="GO:0000976">
    <property type="term" value="F:transcription cis-regulatory region binding"/>
    <property type="evidence" value="ECO:0007669"/>
    <property type="project" value="TreeGrafter"/>
</dbReference>
<protein>
    <submittedName>
        <fullName evidence="7">Transcriptional regulatory protein TetR</fullName>
    </submittedName>
</protein>
<dbReference type="PANTHER" id="PTHR30055:SF238">
    <property type="entry name" value="MYCOFACTOCIN BIOSYNTHESIS TRANSCRIPTIONAL REGULATOR MFTR-RELATED"/>
    <property type="match status" value="1"/>
</dbReference>
<proteinExistence type="predicted"/>
<reference evidence="7" key="2">
    <citation type="submission" date="2020-09" db="EMBL/GenBank/DDBJ databases">
        <authorList>
            <person name="Sun Q."/>
            <person name="Zhou Y."/>
        </authorList>
    </citation>
    <scope>NUCLEOTIDE SEQUENCE</scope>
    <source>
        <strain evidence="7">CGMCC 1.12827</strain>
    </source>
</reference>
<dbReference type="Gene3D" id="1.10.357.10">
    <property type="entry name" value="Tetracycline Repressor, domain 2"/>
    <property type="match status" value="1"/>
</dbReference>
<evidence type="ECO:0000256" key="3">
    <source>
        <dbReference type="ARBA" id="ARBA00023163"/>
    </source>
</evidence>
<keyword evidence="2 4" id="KW-0238">DNA-binding</keyword>
<reference evidence="7" key="1">
    <citation type="journal article" date="2014" name="Int. J. Syst. Evol. Microbiol.">
        <title>Complete genome sequence of Corynebacterium casei LMG S-19264T (=DSM 44701T), isolated from a smear-ripened cheese.</title>
        <authorList>
            <consortium name="US DOE Joint Genome Institute (JGI-PGF)"/>
            <person name="Walter F."/>
            <person name="Albersmeier A."/>
            <person name="Kalinowski J."/>
            <person name="Ruckert C."/>
        </authorList>
    </citation>
    <scope>NUCLEOTIDE SEQUENCE</scope>
    <source>
        <strain evidence="7">CGMCC 1.12827</strain>
    </source>
</reference>
<dbReference type="EMBL" id="BMGC01000010">
    <property type="protein sequence ID" value="GGB30707.1"/>
    <property type="molecule type" value="Genomic_DNA"/>
</dbReference>
<evidence type="ECO:0000256" key="2">
    <source>
        <dbReference type="ARBA" id="ARBA00023125"/>
    </source>
</evidence>
<dbReference type="NCBIfam" id="TIGR03968">
    <property type="entry name" value="mycofact_TetR"/>
    <property type="match status" value="1"/>
</dbReference>
<evidence type="ECO:0000256" key="5">
    <source>
        <dbReference type="SAM" id="MobiDB-lite"/>
    </source>
</evidence>
<dbReference type="AlphaFoldDB" id="A0A916WUE5"/>
<dbReference type="InterPro" id="IPR023851">
    <property type="entry name" value="Tscrpt_reg_TetR-type"/>
</dbReference>
<feature type="region of interest" description="Disordered" evidence="5">
    <location>
        <begin position="1"/>
        <end position="21"/>
    </location>
</feature>
<keyword evidence="8" id="KW-1185">Reference proteome</keyword>
<dbReference type="RefSeq" id="WP_188586317.1">
    <property type="nucleotide sequence ID" value="NZ_BMGC01000010.1"/>
</dbReference>
<keyword evidence="3" id="KW-0804">Transcription</keyword>
<keyword evidence="1" id="KW-0805">Transcription regulation</keyword>
<dbReference type="PROSITE" id="PS50977">
    <property type="entry name" value="HTH_TETR_2"/>
    <property type="match status" value="1"/>
</dbReference>
<feature type="domain" description="HTH tetR-type" evidence="6">
    <location>
        <begin position="19"/>
        <end position="79"/>
    </location>
</feature>
<dbReference type="InterPro" id="IPR009057">
    <property type="entry name" value="Homeodomain-like_sf"/>
</dbReference>
<dbReference type="Gene3D" id="1.10.10.60">
    <property type="entry name" value="Homeodomain-like"/>
    <property type="match status" value="1"/>
</dbReference>
<dbReference type="PROSITE" id="PS01081">
    <property type="entry name" value="HTH_TETR_1"/>
    <property type="match status" value="1"/>
</dbReference>
<dbReference type="GO" id="GO:0003700">
    <property type="term" value="F:DNA-binding transcription factor activity"/>
    <property type="evidence" value="ECO:0007669"/>
    <property type="project" value="TreeGrafter"/>
</dbReference>
<dbReference type="Pfam" id="PF00440">
    <property type="entry name" value="TetR_N"/>
    <property type="match status" value="1"/>
</dbReference>
<dbReference type="Proteomes" id="UP000621454">
    <property type="component" value="Unassembled WGS sequence"/>
</dbReference>